<evidence type="ECO:0000313" key="3">
    <source>
        <dbReference type="Proteomes" id="UP000838763"/>
    </source>
</evidence>
<dbReference type="Proteomes" id="UP000838763">
    <property type="component" value="Unassembled WGS sequence"/>
</dbReference>
<dbReference type="Pfam" id="PF13410">
    <property type="entry name" value="GST_C_2"/>
    <property type="match status" value="1"/>
</dbReference>
<dbReference type="EMBL" id="CALLCH030000016">
    <property type="protein sequence ID" value="CAI4217570.1"/>
    <property type="molecule type" value="Genomic_DNA"/>
</dbReference>
<dbReference type="PANTHER" id="PTHR44051">
    <property type="entry name" value="GLUTATHIONE S-TRANSFERASE-RELATED"/>
    <property type="match status" value="1"/>
</dbReference>
<sequence length="248" mass="27501">MTTEFPEITLHWLDQSRAQRMVWLLEELKVPYSIELYHRENMLAPKSLRKPFVLAESGYITQYLCDHFAPAGNPTLVPAKWQAGKEGQVGGETEAYRRFQYLLHYGEGTLMPIVVVSLILNLLGSDRVPFLVRPVSGFVASKIQNAFVFPEAKKNFALLDGMLQSAPGGPDGYLCGDTLTAADILLSFPLIAAKSRFAGIGEWEGGSIDKAFPRVWAYLEKLENSPGYKTSVDKIKELDNGKFVAIAG</sequence>
<dbReference type="CDD" id="cd03046">
    <property type="entry name" value="GST_N_GTT1_like"/>
    <property type="match status" value="1"/>
</dbReference>
<dbReference type="Gene3D" id="1.20.1050.10">
    <property type="match status" value="1"/>
</dbReference>
<gene>
    <name evidence="2" type="ORF">PPNO1_LOCUS7177</name>
</gene>
<dbReference type="PANTHER" id="PTHR44051:SF9">
    <property type="entry name" value="GLUTATHIONE S-TRANSFERASE 1"/>
    <property type="match status" value="1"/>
</dbReference>
<accession>A0A9P1MC72</accession>
<keyword evidence="3" id="KW-1185">Reference proteome</keyword>
<dbReference type="OrthoDB" id="2098326at2759"/>
<dbReference type="InterPro" id="IPR036249">
    <property type="entry name" value="Thioredoxin-like_sf"/>
</dbReference>
<comment type="caution">
    <text evidence="2">The sequence shown here is derived from an EMBL/GenBank/DDBJ whole genome shotgun (WGS) entry which is preliminary data.</text>
</comment>
<evidence type="ECO:0000259" key="1">
    <source>
        <dbReference type="PROSITE" id="PS50405"/>
    </source>
</evidence>
<dbReference type="InterPro" id="IPR036282">
    <property type="entry name" value="Glutathione-S-Trfase_C_sf"/>
</dbReference>
<dbReference type="AlphaFoldDB" id="A0A9P1MC72"/>
<organism evidence="2 3">
    <name type="scientific">Parascedosporium putredinis</name>
    <dbReference type="NCBI Taxonomy" id="1442378"/>
    <lineage>
        <taxon>Eukaryota</taxon>
        <taxon>Fungi</taxon>
        <taxon>Dikarya</taxon>
        <taxon>Ascomycota</taxon>
        <taxon>Pezizomycotina</taxon>
        <taxon>Sordariomycetes</taxon>
        <taxon>Hypocreomycetidae</taxon>
        <taxon>Microascales</taxon>
        <taxon>Microascaceae</taxon>
        <taxon>Parascedosporium</taxon>
    </lineage>
</organism>
<dbReference type="Gene3D" id="3.40.30.10">
    <property type="entry name" value="Glutaredoxin"/>
    <property type="match status" value="1"/>
</dbReference>
<reference evidence="2" key="1">
    <citation type="submission" date="2022-11" db="EMBL/GenBank/DDBJ databases">
        <authorList>
            <person name="Scott C."/>
            <person name="Bruce N."/>
        </authorList>
    </citation>
    <scope>NUCLEOTIDE SEQUENCE</scope>
</reference>
<protein>
    <recommendedName>
        <fullName evidence="1">GST C-terminal domain-containing protein</fullName>
    </recommendedName>
</protein>
<feature type="domain" description="GST C-terminal" evidence="1">
    <location>
        <begin position="92"/>
        <end position="243"/>
    </location>
</feature>
<proteinExistence type="predicted"/>
<dbReference type="SUPFAM" id="SSF52833">
    <property type="entry name" value="Thioredoxin-like"/>
    <property type="match status" value="1"/>
</dbReference>
<name>A0A9P1MC72_9PEZI</name>
<dbReference type="InterPro" id="IPR010987">
    <property type="entry name" value="Glutathione-S-Trfase_C-like"/>
</dbReference>
<dbReference type="PROSITE" id="PS50405">
    <property type="entry name" value="GST_CTER"/>
    <property type="match status" value="1"/>
</dbReference>
<evidence type="ECO:0000313" key="2">
    <source>
        <dbReference type="EMBL" id="CAI4217570.1"/>
    </source>
</evidence>
<dbReference type="SUPFAM" id="SSF47616">
    <property type="entry name" value="GST C-terminal domain-like"/>
    <property type="match status" value="1"/>
</dbReference>